<gene>
    <name evidence="8" type="ORF">NE237_016236</name>
</gene>
<name>A0A9Q0QRP4_9MAGN</name>
<comment type="similarity">
    <text evidence="2 6">Belongs to the drug/metabolite transporter (DMT) superfamily. Plant drug/metabolite exporter (P-DME) (TC 2.A.7.4) family.</text>
</comment>
<keyword evidence="4 6" id="KW-1133">Transmembrane helix</keyword>
<keyword evidence="5 6" id="KW-0472">Membrane</keyword>
<sequence length="351" mass="38788">MGTCSFDKMEEKKPYFAVILIQLIYAGMFLFSKAAFNAGMNTFVFVFYRQAAATLFLLPVAIIFERKKAPSLSFKLFCKIFMISLCGVALSLNINCVALIYTSATLGAATINTLPVITFFLAVLLRVETVNLRTLSGNVKLIGVTLCMVGAVTLAFYKGPHMKLLIHDSFSKSHIQKDQVLSTTNKTWIKGVFLMLISNTLWGFWLVLQGRILISYPSKLLFTTLTCILSTLQSFVIAIAIETNLSHWKLRWDVGLLAVVYCGVVVTGVTFYLQAWCIENKGPVFLAMSTPLALIITILFSAVFLGDIISLGSVLGGILLVGGLYFVLWGKNKEMTTPENEKDCSEEIEIA</sequence>
<protein>
    <recommendedName>
        <fullName evidence="6">WAT1-related protein</fullName>
    </recommendedName>
</protein>
<feature type="transmembrane region" description="Helical" evidence="6">
    <location>
        <begin position="15"/>
        <end position="36"/>
    </location>
</feature>
<dbReference type="Proteomes" id="UP001141806">
    <property type="component" value="Unassembled WGS sequence"/>
</dbReference>
<organism evidence="8 9">
    <name type="scientific">Protea cynaroides</name>
    <dbReference type="NCBI Taxonomy" id="273540"/>
    <lineage>
        <taxon>Eukaryota</taxon>
        <taxon>Viridiplantae</taxon>
        <taxon>Streptophyta</taxon>
        <taxon>Embryophyta</taxon>
        <taxon>Tracheophyta</taxon>
        <taxon>Spermatophyta</taxon>
        <taxon>Magnoliopsida</taxon>
        <taxon>Proteales</taxon>
        <taxon>Proteaceae</taxon>
        <taxon>Protea</taxon>
    </lineage>
</organism>
<dbReference type="InterPro" id="IPR037185">
    <property type="entry name" value="EmrE-like"/>
</dbReference>
<feature type="transmembrane region" description="Helical" evidence="6">
    <location>
        <begin position="76"/>
        <end position="101"/>
    </location>
</feature>
<proteinExistence type="inferred from homology"/>
<dbReference type="SUPFAM" id="SSF103481">
    <property type="entry name" value="Multidrug resistance efflux transporter EmrE"/>
    <property type="match status" value="2"/>
</dbReference>
<dbReference type="GO" id="GO:0022857">
    <property type="term" value="F:transmembrane transporter activity"/>
    <property type="evidence" value="ECO:0007669"/>
    <property type="project" value="InterPro"/>
</dbReference>
<feature type="transmembrane region" description="Helical" evidence="6">
    <location>
        <begin position="188"/>
        <end position="208"/>
    </location>
</feature>
<feature type="transmembrane region" description="Helical" evidence="6">
    <location>
        <begin position="107"/>
        <end position="127"/>
    </location>
</feature>
<feature type="domain" description="EamA" evidence="7">
    <location>
        <begin position="190"/>
        <end position="328"/>
    </location>
</feature>
<feature type="transmembrane region" description="Helical" evidence="6">
    <location>
        <begin position="253"/>
        <end position="273"/>
    </location>
</feature>
<evidence type="ECO:0000256" key="3">
    <source>
        <dbReference type="ARBA" id="ARBA00022692"/>
    </source>
</evidence>
<dbReference type="EMBL" id="JAMYWD010000006">
    <property type="protein sequence ID" value="KAJ4969535.1"/>
    <property type="molecule type" value="Genomic_DNA"/>
</dbReference>
<comment type="caution">
    <text evidence="8">The sequence shown here is derived from an EMBL/GenBank/DDBJ whole genome shotgun (WGS) entry which is preliminary data.</text>
</comment>
<evidence type="ECO:0000259" key="7">
    <source>
        <dbReference type="Pfam" id="PF00892"/>
    </source>
</evidence>
<feature type="transmembrane region" description="Helical" evidence="6">
    <location>
        <begin position="220"/>
        <end position="241"/>
    </location>
</feature>
<feature type="transmembrane region" description="Helical" evidence="6">
    <location>
        <begin position="139"/>
        <end position="157"/>
    </location>
</feature>
<dbReference type="AlphaFoldDB" id="A0A9Q0QRP4"/>
<evidence type="ECO:0000256" key="4">
    <source>
        <dbReference type="ARBA" id="ARBA00022989"/>
    </source>
</evidence>
<feature type="transmembrane region" description="Helical" evidence="6">
    <location>
        <begin position="285"/>
        <end position="305"/>
    </location>
</feature>
<accession>A0A9Q0QRP4</accession>
<reference evidence="8" key="1">
    <citation type="journal article" date="2023" name="Plant J.">
        <title>The genome of the king protea, Protea cynaroides.</title>
        <authorList>
            <person name="Chang J."/>
            <person name="Duong T.A."/>
            <person name="Schoeman C."/>
            <person name="Ma X."/>
            <person name="Roodt D."/>
            <person name="Barker N."/>
            <person name="Li Z."/>
            <person name="Van de Peer Y."/>
            <person name="Mizrachi E."/>
        </authorList>
    </citation>
    <scope>NUCLEOTIDE SEQUENCE</scope>
    <source>
        <tissue evidence="8">Young leaves</tissue>
    </source>
</reference>
<evidence type="ECO:0000256" key="5">
    <source>
        <dbReference type="ARBA" id="ARBA00023136"/>
    </source>
</evidence>
<comment type="subcellular location">
    <subcellularLocation>
        <location evidence="1 6">Membrane</location>
        <topology evidence="1 6">Multi-pass membrane protein</topology>
    </subcellularLocation>
</comment>
<feature type="transmembrane region" description="Helical" evidence="6">
    <location>
        <begin position="42"/>
        <end position="64"/>
    </location>
</feature>
<dbReference type="InterPro" id="IPR000620">
    <property type="entry name" value="EamA_dom"/>
</dbReference>
<evidence type="ECO:0000256" key="1">
    <source>
        <dbReference type="ARBA" id="ARBA00004141"/>
    </source>
</evidence>
<dbReference type="PANTHER" id="PTHR31218">
    <property type="entry name" value="WAT1-RELATED PROTEIN"/>
    <property type="match status" value="1"/>
</dbReference>
<feature type="domain" description="EamA" evidence="7">
    <location>
        <begin position="15"/>
        <end position="145"/>
    </location>
</feature>
<evidence type="ECO:0000256" key="2">
    <source>
        <dbReference type="ARBA" id="ARBA00007635"/>
    </source>
</evidence>
<dbReference type="Pfam" id="PF00892">
    <property type="entry name" value="EamA"/>
    <property type="match status" value="2"/>
</dbReference>
<dbReference type="GO" id="GO:0016020">
    <property type="term" value="C:membrane"/>
    <property type="evidence" value="ECO:0007669"/>
    <property type="project" value="UniProtKB-SubCell"/>
</dbReference>
<feature type="transmembrane region" description="Helical" evidence="6">
    <location>
        <begin position="311"/>
        <end position="329"/>
    </location>
</feature>
<dbReference type="OrthoDB" id="1718296at2759"/>
<keyword evidence="3 6" id="KW-0812">Transmembrane</keyword>
<dbReference type="InterPro" id="IPR030184">
    <property type="entry name" value="WAT1-related"/>
</dbReference>
<evidence type="ECO:0000313" key="9">
    <source>
        <dbReference type="Proteomes" id="UP001141806"/>
    </source>
</evidence>
<evidence type="ECO:0000256" key="6">
    <source>
        <dbReference type="RuleBase" id="RU363077"/>
    </source>
</evidence>
<evidence type="ECO:0000313" key="8">
    <source>
        <dbReference type="EMBL" id="KAJ4969535.1"/>
    </source>
</evidence>
<keyword evidence="9" id="KW-1185">Reference proteome</keyword>